<dbReference type="STRING" id="623280.SAMN05660226_00580"/>
<evidence type="ECO:0000313" key="5">
    <source>
        <dbReference type="Proteomes" id="UP000190541"/>
    </source>
</evidence>
<evidence type="ECO:0000313" key="4">
    <source>
        <dbReference type="EMBL" id="SKB29799.1"/>
    </source>
</evidence>
<keyword evidence="5" id="KW-1185">Reference proteome</keyword>
<gene>
    <name evidence="4" type="ORF">SAMN05660226_00580</name>
</gene>
<keyword evidence="2" id="KW-1133">Transmembrane helix</keyword>
<proteinExistence type="predicted"/>
<dbReference type="OrthoDB" id="1523584at2"/>
<feature type="domain" description="Outer membrane protein beta-barrel" evidence="3">
    <location>
        <begin position="220"/>
        <end position="358"/>
    </location>
</feature>
<evidence type="ECO:0000256" key="1">
    <source>
        <dbReference type="SAM" id="MobiDB-lite"/>
    </source>
</evidence>
<dbReference type="AlphaFoldDB" id="A0A1T5A4P1"/>
<dbReference type="Proteomes" id="UP000190541">
    <property type="component" value="Unassembled WGS sequence"/>
</dbReference>
<protein>
    <submittedName>
        <fullName evidence="4">Outer membrane protein beta-barrel domain-containing protein</fullName>
    </submittedName>
</protein>
<evidence type="ECO:0000259" key="3">
    <source>
        <dbReference type="Pfam" id="PF13568"/>
    </source>
</evidence>
<accession>A0A1T5A4P1</accession>
<feature type="region of interest" description="Disordered" evidence="1">
    <location>
        <begin position="74"/>
        <end position="137"/>
    </location>
</feature>
<organism evidence="4 5">
    <name type="scientific">Parapedobacter luteus</name>
    <dbReference type="NCBI Taxonomy" id="623280"/>
    <lineage>
        <taxon>Bacteria</taxon>
        <taxon>Pseudomonadati</taxon>
        <taxon>Bacteroidota</taxon>
        <taxon>Sphingobacteriia</taxon>
        <taxon>Sphingobacteriales</taxon>
        <taxon>Sphingobacteriaceae</taxon>
        <taxon>Parapedobacter</taxon>
    </lineage>
</organism>
<dbReference type="EMBL" id="FUYS01000001">
    <property type="protein sequence ID" value="SKB29799.1"/>
    <property type="molecule type" value="Genomic_DNA"/>
</dbReference>
<feature type="transmembrane region" description="Helical" evidence="2">
    <location>
        <begin position="42"/>
        <end position="64"/>
    </location>
</feature>
<keyword evidence="2" id="KW-0472">Membrane</keyword>
<feature type="compositionally biased region" description="Polar residues" evidence="1">
    <location>
        <begin position="74"/>
        <end position="83"/>
    </location>
</feature>
<dbReference type="RefSeq" id="WP_079715294.1">
    <property type="nucleotide sequence ID" value="NZ_FUYS01000001.1"/>
</dbReference>
<sequence length="397" mass="42930">MQEKHPIDELFKDGLTDPDIPFNEKDWRRLSKKLRGNRKRTIPLWVWAGSAAAAAIVLAIMLFVTNRNTRSTIAESPGYTQKTPAEAPPSSGVQRHSAVSPGNGLADKPAVDDENRSKAIPPPVGRMQAAATDSQGSPALSAAKTTYALLSSPTATASLTPRTDSLYNTSIIRPARTMIGPPDARMQQPRYRVAGPPQRGWAFSILAAPDLSGTQPLGGKLSGNIGLIATYRLSNRFSISTGALYARKRYAADFAEYRPSATWNNSAGSPTLVEADCGVLDIPFNIGVNVSQSAKSSWFVSAGISSYLMLRETYNYSYPPHEYGYPQQITLHNQNRHMLGIGNLSVGYGRKLTPSLSVTVQPFVKVPLTGIGNGNLKLYSSGIAISADIDLTRRRKP</sequence>
<reference evidence="4 5" key="1">
    <citation type="submission" date="2017-02" db="EMBL/GenBank/DDBJ databases">
        <authorList>
            <person name="Peterson S.W."/>
        </authorList>
    </citation>
    <scope>NUCLEOTIDE SEQUENCE [LARGE SCALE GENOMIC DNA]</scope>
    <source>
        <strain evidence="4 5">DSM 22899</strain>
    </source>
</reference>
<name>A0A1T5A4P1_9SPHI</name>
<keyword evidence="2" id="KW-0812">Transmembrane</keyword>
<dbReference type="InterPro" id="IPR025665">
    <property type="entry name" value="Beta-barrel_OMP_2"/>
</dbReference>
<dbReference type="Pfam" id="PF13568">
    <property type="entry name" value="OMP_b-brl_2"/>
    <property type="match status" value="1"/>
</dbReference>
<evidence type="ECO:0000256" key="2">
    <source>
        <dbReference type="SAM" id="Phobius"/>
    </source>
</evidence>